<evidence type="ECO:0000256" key="1">
    <source>
        <dbReference type="PROSITE-ProRule" id="PRU00285"/>
    </source>
</evidence>
<comment type="similarity">
    <text evidence="1 2">Belongs to the small heat shock protein (HSP20) family.</text>
</comment>
<evidence type="ECO:0000313" key="5">
    <source>
        <dbReference type="Proteomes" id="UP000623172"/>
    </source>
</evidence>
<dbReference type="InterPro" id="IPR002068">
    <property type="entry name" value="A-crystallin/Hsp20_dom"/>
</dbReference>
<proteinExistence type="inferred from homology"/>
<keyword evidence="5" id="KW-1185">Reference proteome</keyword>
<dbReference type="RefSeq" id="WP_249314348.1">
    <property type="nucleotide sequence ID" value="NZ_JACRSR010000001.1"/>
</dbReference>
<evidence type="ECO:0000256" key="2">
    <source>
        <dbReference type="RuleBase" id="RU003616"/>
    </source>
</evidence>
<dbReference type="CDD" id="cd06471">
    <property type="entry name" value="ACD_LpsHSP_like"/>
    <property type="match status" value="1"/>
</dbReference>
<feature type="domain" description="SHSP" evidence="3">
    <location>
        <begin position="33"/>
        <end position="145"/>
    </location>
</feature>
<dbReference type="PROSITE" id="PS01031">
    <property type="entry name" value="SHSP"/>
    <property type="match status" value="1"/>
</dbReference>
<sequence length="145" mass="16708">MSNLIPRNNNRGMESGDLFRDFFGPRFMEGFFDGTGMQGIRADILDQKDAYEVRAEIPGVKKEDIQVNLEDGVLTISAHHDEETTDEREGRYIRRERRCGTMERRFRVDDVDESGAKAAYENGVLTIHLPKRIPQEPEKHTLPIE</sequence>
<evidence type="ECO:0000259" key="3">
    <source>
        <dbReference type="PROSITE" id="PS01031"/>
    </source>
</evidence>
<dbReference type="Pfam" id="PF00011">
    <property type="entry name" value="HSP20"/>
    <property type="match status" value="1"/>
</dbReference>
<reference evidence="4" key="1">
    <citation type="submission" date="2020-08" db="EMBL/GenBank/DDBJ databases">
        <title>Genome public.</title>
        <authorList>
            <person name="Liu C."/>
            <person name="Sun Q."/>
        </authorList>
    </citation>
    <scope>NUCLEOTIDE SEQUENCE</scope>
    <source>
        <strain evidence="4">NSJ-53</strain>
    </source>
</reference>
<dbReference type="SUPFAM" id="SSF49764">
    <property type="entry name" value="HSP20-like chaperones"/>
    <property type="match status" value="1"/>
</dbReference>
<name>A0A926D292_9FIRM</name>
<dbReference type="AlphaFoldDB" id="A0A926D292"/>
<dbReference type="Proteomes" id="UP000623172">
    <property type="component" value="Unassembled WGS sequence"/>
</dbReference>
<accession>A0A926D292</accession>
<dbReference type="InterPro" id="IPR031107">
    <property type="entry name" value="Small_HSP"/>
</dbReference>
<comment type="caution">
    <text evidence="4">The sequence shown here is derived from an EMBL/GenBank/DDBJ whole genome shotgun (WGS) entry which is preliminary data.</text>
</comment>
<gene>
    <name evidence="4" type="ORF">H8696_01000</name>
</gene>
<dbReference type="EMBL" id="JACRSR010000001">
    <property type="protein sequence ID" value="MBC8530423.1"/>
    <property type="molecule type" value="Genomic_DNA"/>
</dbReference>
<dbReference type="Gene3D" id="2.60.40.790">
    <property type="match status" value="1"/>
</dbReference>
<dbReference type="InterPro" id="IPR008978">
    <property type="entry name" value="HSP20-like_chaperone"/>
</dbReference>
<dbReference type="PANTHER" id="PTHR11527">
    <property type="entry name" value="HEAT-SHOCK PROTEIN 20 FAMILY MEMBER"/>
    <property type="match status" value="1"/>
</dbReference>
<protein>
    <submittedName>
        <fullName evidence="4">Hsp20/alpha crystallin family protein</fullName>
    </submittedName>
</protein>
<evidence type="ECO:0000313" key="4">
    <source>
        <dbReference type="EMBL" id="MBC8530423.1"/>
    </source>
</evidence>
<organism evidence="4 5">
    <name type="scientific">Gehongia tenuis</name>
    <dbReference type="NCBI Taxonomy" id="2763655"/>
    <lineage>
        <taxon>Bacteria</taxon>
        <taxon>Bacillati</taxon>
        <taxon>Bacillota</taxon>
        <taxon>Clostridia</taxon>
        <taxon>Christensenellales</taxon>
        <taxon>Christensenellaceae</taxon>
        <taxon>Gehongia</taxon>
    </lineage>
</organism>